<proteinExistence type="predicted"/>
<reference evidence="7" key="1">
    <citation type="submission" date="2016-10" db="EMBL/GenBank/DDBJ databases">
        <title>Comparative genomics uncovers the prolific and rare metabolic potential of the cyanobacterial genus Moorea.</title>
        <authorList>
            <person name="Leao T."/>
            <person name="Castelao G."/>
            <person name="Korobeynikov A."/>
            <person name="Monroe E.A."/>
            <person name="Podell S."/>
            <person name="Glukhov E."/>
            <person name="Allen E."/>
            <person name="Gerwick W.H."/>
            <person name="Gerwick L."/>
        </authorList>
    </citation>
    <scope>NUCLEOTIDE SEQUENCE [LARGE SCALE GENOMIC DNA]</scope>
    <source>
        <strain evidence="7">PAL-8-15-08-1</strain>
    </source>
</reference>
<dbReference type="InterPro" id="IPR022385">
    <property type="entry name" value="Rhs_assc_core"/>
</dbReference>
<evidence type="ECO:0000259" key="4">
    <source>
        <dbReference type="Pfam" id="PF12255"/>
    </source>
</evidence>
<evidence type="ECO:0000259" key="5">
    <source>
        <dbReference type="Pfam" id="PF12256"/>
    </source>
</evidence>
<dbReference type="SUPFAM" id="SSF69318">
    <property type="entry name" value="Integrin alpha N-terminal domain"/>
    <property type="match status" value="1"/>
</dbReference>
<evidence type="ECO:0000256" key="2">
    <source>
        <dbReference type="ARBA" id="ARBA00022525"/>
    </source>
</evidence>
<sequence>MENSKITTTQLSLPKGGGAIQGIGETFQANEFTGTAGLSIPIPTTPCRGFEPQLSVQYSSGSGNGLFGLGFALAIPNISRKTSKGLPKYDGTDTFILSNADDLVPVGNRTQGSYDITSYQPRTEGLFAKIEQWCDRTTGASYWQVISKDNITSRYGKTAQARISDPENENHVFEWLLEESFDAKGNYIIYRYKPENTQGVTSSIYETNRTQTANKYLEKIQYGNDQPLQPGDDLSSVEWHFEVIFDYGEYNIDPTNTTPYEPVREWKNRLDPFSTYHAGFEIRTHRLCRHVLMFHRFAELDSEPVLVHATGFHYREDANITFLTAAEAIGYRYENPGYQTKSLPPLEFQYTPFQPEGHNFEPFLGEDSQFLPGLISSEYQILDLYGEGIPGVLYNDGTTTLYWEPAANGEETQAVRYNPPQQPQSLPIAYGKTDNQQLIDLTGNGRLDLVVSSPNVSGYYEVKSDRTWQGFQTFPAFANEFLEPDSQLTDITGDGLLDLLRLESDRIKVYPGKGKAGFGPAIIQQPENDLPNQKKGDRTEALRFADIFGTGRQHLVRIKSGLVECWPSLGYGKFGKKVTLGNAPSFGIDFDISRLFLLDIDGSGTADILYVKSDRVEIWFNQSGNSFRETPLTIYLPSNWNNLDQISFADVYGNGTTCLIFSEETPRPRHWCYDFCQRTKPHLLNETDNNLGATTRITYGTSTKYYLEDKQNGQPWITNLPFPVQVIEKVESWDAISQTKLVSSYSYHHGYYDGVEREFFGFGMIERLDAETLSSHAQPYDVPPVLSKTWYHTGAWQGEESLSKQYEPEYFQGDPAAHQFPDSVFDANGQEPDSETWREAHRALKGMVLREELYGKDDSAQQANPYSVTQSNYRVKLIQPKGENKYGIYFVHPQESLTYDYERNPADPRMGHEFVLEVDQYGNVLGACAVAYGRRPGSQDQLLEQFSLKITYSADSFINQTQDFYLLGVPQDNRSYEIKNLSLPSGQQYFAFADVKDHLEEVTDSPETPLLSWQRHYYWNPESEEEEFFPLGQVGPQALPYRREIAEFSPEQVEAAFEGALTKDKLDQLLENQGSYVLANNYWWNQGSTQAYNPGDQFYLPQATTDPFGNGTRYEYDGYNLLGVKVTDALNNETLVQAIDYQTLQPQRIRDINHNISEVLFDPLGMVTVTSHYGTEPTPNPSQEGNVGFMKLEDYQQQEPPTTEEVIANPRTYLQRAASYFHYDLFSWKNNQIPVHAVNLVAEDYQTDARVQTHITYSDGLGREVQSKMKVEPGEAFVVNPDGSIGTEITSDRWLASNRKVYNNKGNPVKEYEPYYIKGYDYVDNEELNQFGVSPTLFYDPLQRLIRVDTPKGFFTKVEFTPWQEQHYDENDTVKDSDYYRENIDNPDLEEAERQALQKAAVFYDTPNEVILDNLGRTVQEIENNKTASDGEVTRLTTHYERDITGNQLSSADPRLSAASIKNFQMTYSLTDEVLKTIGVDGGTHWQLNNVLGNPIYSQDSRNFEVRTEYDQLQRPVQVHVQGGDGATQLDQVVERLVYGESKDDAENLNLRGQVYQHYDQAGLLQVDEYNILGSPLTTNRQLREEYKEEANWNSIDSSDLQPTIYQTQYQYDALGRVTEQTDADNNVYQPIYHESGRLNQIQVEHQGGATSTYVKSIDYDPKGQRTQIVYGNGVTTDYEYEPTTFRLTRILTNRGATLAAAGQPARRERRAAPHWLCRLLPQFLRQALGRMWPWGGSGFTGSNLRSVEPAKLQDLNYTYDPVGNITQIADNAWDTVFNKNQQVEPVSEYTYDSLYRLIEATGREHQALSRQQEQYKDIPEVGFVQLQNLNNGQAVENYIRRYSYDPAGNLYQIAHQGTTPRTRNLTVSETSNRAVDSELLEGNRDIDQFFDANGNQIQMSGLPQVQWNYRDNIAHVTIIDRDDSNNDAEYYVYDSSGTRVRKVTEWYGSGGTMTHIEEVIYLGGLEIRLSRQGETVTEERHCLRVMDDTTCVAIRNQWTQGEPPEGVINPQVRYQLDNHLGSTTMEVDGEGQRISYEEYFPYGGTAFVTGSNAAEVKLKHYRYSGKERDGSTGLYYYGARYYAPWLGRWMSCDPAGTVDGLNLYAMVSNNPIRYVDAMGTDKRNPEEIKSLLKEYKGYLKASNEELTKLERQLTSLTTPEGRGKAIGKRTGVLGAKLGATAGSAALGAVAGAAIGTAAGPVVGTLAGAAIGGAVGFVGEKAINVIADRDTFQAYGLKPIVSEHIGNIKYANSNLLARKAKIAWDNKKELAKNTGLEKAAGKAIEQTVGGTLNVGAVREFGVSLQGLATGINDTKIDKIESLLSSIENDILLNNKYKVDDKDLESMGWQSYKIMHLKQKTNNIKADVENQISDIRGLLNNPDIKNSLLQIHGETQWFTPDTSSDESSQADSLDLDLNHQPAQQFRNNNRFVFETSV</sequence>
<dbReference type="InterPro" id="IPR022045">
    <property type="entry name" value="TcdB_toxin_mid/N"/>
</dbReference>
<gene>
    <name evidence="6" type="ORF">BJP34_11280</name>
</gene>
<organism evidence="6 7">
    <name type="scientific">Moorena producens PAL-8-15-08-1</name>
    <dbReference type="NCBI Taxonomy" id="1458985"/>
    <lineage>
        <taxon>Bacteria</taxon>
        <taxon>Bacillati</taxon>
        <taxon>Cyanobacteriota</taxon>
        <taxon>Cyanophyceae</taxon>
        <taxon>Coleofasciculales</taxon>
        <taxon>Coleofasciculaceae</taxon>
        <taxon>Moorena</taxon>
    </lineage>
</organism>
<comment type="subcellular location">
    <subcellularLocation>
        <location evidence="1">Secreted</location>
    </subcellularLocation>
</comment>
<feature type="domain" description="Insecticide toxin TcdB middle/C-terminal" evidence="4">
    <location>
        <begin position="840"/>
        <end position="962"/>
    </location>
</feature>
<keyword evidence="2" id="KW-0964">Secreted</keyword>
<dbReference type="InterPro" id="IPR050708">
    <property type="entry name" value="T6SS_VgrG/RHS"/>
</dbReference>
<dbReference type="RefSeq" id="WP_070392432.1">
    <property type="nucleotide sequence ID" value="NZ_CP017599.1"/>
</dbReference>
<dbReference type="OrthoDB" id="454702at2"/>
<dbReference type="InterPro" id="IPR006530">
    <property type="entry name" value="YD"/>
</dbReference>
<evidence type="ECO:0000313" key="6">
    <source>
        <dbReference type="EMBL" id="AOW99958.1"/>
    </source>
</evidence>
<dbReference type="KEGG" id="mpro:BJP34_11280"/>
<feature type="domain" description="Insecticide toxin TcdB middle/N-terminal" evidence="5">
    <location>
        <begin position="631"/>
        <end position="794"/>
    </location>
</feature>
<dbReference type="InterPro" id="IPR028994">
    <property type="entry name" value="Integrin_alpha_N"/>
</dbReference>
<dbReference type="Proteomes" id="UP000177870">
    <property type="component" value="Chromosome"/>
</dbReference>
<accession>A0A1D8TQN2</accession>
<dbReference type="Gene3D" id="2.180.10.10">
    <property type="entry name" value="RHS repeat-associated core"/>
    <property type="match status" value="1"/>
</dbReference>
<dbReference type="NCBIfam" id="TIGR03696">
    <property type="entry name" value="Rhs_assc_core"/>
    <property type="match status" value="1"/>
</dbReference>
<dbReference type="Pfam" id="PF18807">
    <property type="entry name" value="TTc_toxin_rep"/>
    <property type="match status" value="1"/>
</dbReference>
<name>A0A1D8TQN2_9CYAN</name>
<dbReference type="NCBIfam" id="TIGR01643">
    <property type="entry name" value="YD_repeat_2x"/>
    <property type="match status" value="1"/>
</dbReference>
<dbReference type="PRINTS" id="PR01341">
    <property type="entry name" value="SALSPVBPROT"/>
</dbReference>
<dbReference type="Pfam" id="PF12256">
    <property type="entry name" value="TcdB_toxin_midN"/>
    <property type="match status" value="1"/>
</dbReference>
<evidence type="ECO:0000313" key="7">
    <source>
        <dbReference type="Proteomes" id="UP000177870"/>
    </source>
</evidence>
<dbReference type="PANTHER" id="PTHR32305">
    <property type="match status" value="1"/>
</dbReference>
<protein>
    <recommendedName>
        <fullName evidence="8">Sugar-binding protein</fullName>
    </recommendedName>
</protein>
<dbReference type="GO" id="GO:0005576">
    <property type="term" value="C:extracellular region"/>
    <property type="evidence" value="ECO:0007669"/>
    <property type="project" value="UniProtKB-SubCell"/>
</dbReference>
<dbReference type="InterPro" id="IPR022044">
    <property type="entry name" value="TcdB_toxin_mid/C"/>
</dbReference>
<dbReference type="InterPro" id="IPR003284">
    <property type="entry name" value="Sal_SpvB"/>
</dbReference>
<keyword evidence="3" id="KW-0843">Virulence</keyword>
<dbReference type="STRING" id="1458985.BJP34_11280"/>
<dbReference type="PANTHER" id="PTHR32305:SF15">
    <property type="entry name" value="PROTEIN RHSA-RELATED"/>
    <property type="match status" value="1"/>
</dbReference>
<dbReference type="InterPro" id="IPR041508">
    <property type="entry name" value="TcC-like_repeat"/>
</dbReference>
<dbReference type="GO" id="GO:0005737">
    <property type="term" value="C:cytoplasm"/>
    <property type="evidence" value="ECO:0007669"/>
    <property type="project" value="InterPro"/>
</dbReference>
<dbReference type="Pfam" id="PF12255">
    <property type="entry name" value="TcdB_toxin_midC"/>
    <property type="match status" value="1"/>
</dbReference>
<dbReference type="Pfam" id="PF03534">
    <property type="entry name" value="SpvB"/>
    <property type="match status" value="1"/>
</dbReference>
<evidence type="ECO:0000256" key="1">
    <source>
        <dbReference type="ARBA" id="ARBA00004613"/>
    </source>
</evidence>
<dbReference type="EMBL" id="CP017599">
    <property type="protein sequence ID" value="AOW99958.1"/>
    <property type="molecule type" value="Genomic_DNA"/>
</dbReference>
<evidence type="ECO:0008006" key="8">
    <source>
        <dbReference type="Google" id="ProtNLM"/>
    </source>
</evidence>
<evidence type="ECO:0000256" key="3">
    <source>
        <dbReference type="ARBA" id="ARBA00023026"/>
    </source>
</evidence>